<dbReference type="InterPro" id="IPR052158">
    <property type="entry name" value="INH-QAR"/>
</dbReference>
<dbReference type="EMBL" id="CP134213">
    <property type="protein sequence ID" value="WND23493.1"/>
    <property type="molecule type" value="Genomic_DNA"/>
</dbReference>
<dbReference type="InterPro" id="IPR018060">
    <property type="entry name" value="HTH_AraC"/>
</dbReference>
<evidence type="ECO:0000256" key="2">
    <source>
        <dbReference type="ARBA" id="ARBA00023163"/>
    </source>
</evidence>
<feature type="domain" description="HTH araC/xylS-type" evidence="4">
    <location>
        <begin position="218"/>
        <end position="316"/>
    </location>
</feature>
<evidence type="ECO:0000256" key="3">
    <source>
        <dbReference type="SAM" id="MobiDB-lite"/>
    </source>
</evidence>
<sequence length="349" mass="37323">MTRVALAVTDGMPLFELSIPCTVFGPGNPEAAGAGYELVVCGTPGANVGGWLRSETRHTLDDLVQADTVIVPACDEAMERAPADLVEAVRAAHERGARVASICTGAFVLAAAGLLDGRRATTHWMYTRRLADDYPRVDVDPGVLYIDEGDVLTSAGQAAGIDLCLHMVRSDLGATMANTLARRLVVAPHRAGGQAQFIASPLPDGHGSGTGGDQYGLPTLLDQTRERLHEPLTVAELARRANMSLRHFSRRFIAVTGTSPLQWLLTQRIRRAQELLETTDSSVEQIAEQVGMGTATTLRRNFHRIVGVSPSAYRRTFSESRGAAGGEGNPDCAPAPSQPRLPTATNWHT</sequence>
<reference evidence="5 6" key="1">
    <citation type="submission" date="2023-09" db="EMBL/GenBank/DDBJ databases">
        <title>The genome sequence of Streptomyces anthocyanicus.</title>
        <authorList>
            <person name="Mo P."/>
        </authorList>
    </citation>
    <scope>NUCLEOTIDE SEQUENCE [LARGE SCALE GENOMIC DNA]</scope>
    <source>
        <strain evidence="5 6">JCM 4387</strain>
    </source>
</reference>
<dbReference type="SUPFAM" id="SSF52317">
    <property type="entry name" value="Class I glutamine amidotransferase-like"/>
    <property type="match status" value="1"/>
</dbReference>
<dbReference type="Pfam" id="PF12833">
    <property type="entry name" value="HTH_18"/>
    <property type="match status" value="1"/>
</dbReference>
<dbReference type="SMART" id="SM00342">
    <property type="entry name" value="HTH_ARAC"/>
    <property type="match status" value="1"/>
</dbReference>
<organism evidence="5 6">
    <name type="scientific">Streptomyces violaceus</name>
    <name type="common">Streptomyces venezuelae</name>
    <dbReference type="NCBI Taxonomy" id="1936"/>
    <lineage>
        <taxon>Bacteria</taxon>
        <taxon>Bacillati</taxon>
        <taxon>Actinomycetota</taxon>
        <taxon>Actinomycetes</taxon>
        <taxon>Kitasatosporales</taxon>
        <taxon>Streptomycetaceae</taxon>
        <taxon>Streptomyces</taxon>
    </lineage>
</organism>
<dbReference type="PROSITE" id="PS01124">
    <property type="entry name" value="HTH_ARAC_FAMILY_2"/>
    <property type="match status" value="1"/>
</dbReference>
<protein>
    <submittedName>
        <fullName evidence="5">Helix-turn-helix domain-containing protein</fullName>
    </submittedName>
</protein>
<dbReference type="SUPFAM" id="SSF46689">
    <property type="entry name" value="Homeodomain-like"/>
    <property type="match status" value="2"/>
</dbReference>
<dbReference type="Proteomes" id="UP001249394">
    <property type="component" value="Chromosome"/>
</dbReference>
<gene>
    <name evidence="5" type="ORF">RI060_41935</name>
</gene>
<evidence type="ECO:0000259" key="4">
    <source>
        <dbReference type="PROSITE" id="PS01124"/>
    </source>
</evidence>
<dbReference type="CDD" id="cd03137">
    <property type="entry name" value="GATase1_AraC_1"/>
    <property type="match status" value="1"/>
</dbReference>
<feature type="region of interest" description="Disordered" evidence="3">
    <location>
        <begin position="320"/>
        <end position="349"/>
    </location>
</feature>
<evidence type="ECO:0000256" key="1">
    <source>
        <dbReference type="ARBA" id="ARBA00023015"/>
    </source>
</evidence>
<dbReference type="InterPro" id="IPR009057">
    <property type="entry name" value="Homeodomain-like_sf"/>
</dbReference>
<dbReference type="PANTHER" id="PTHR43130:SF3">
    <property type="entry name" value="HTH-TYPE TRANSCRIPTIONAL REGULATOR RV1931C"/>
    <property type="match status" value="1"/>
</dbReference>
<dbReference type="Gene3D" id="3.40.50.880">
    <property type="match status" value="1"/>
</dbReference>
<accession>A0ABY9UKT7</accession>
<keyword evidence="2" id="KW-0804">Transcription</keyword>
<dbReference type="InterPro" id="IPR002818">
    <property type="entry name" value="DJ-1/PfpI"/>
</dbReference>
<keyword evidence="6" id="KW-1185">Reference proteome</keyword>
<name>A0ABY9UKT7_STRVL</name>
<keyword evidence="1" id="KW-0805">Transcription regulation</keyword>
<dbReference type="Pfam" id="PF01965">
    <property type="entry name" value="DJ-1_PfpI"/>
    <property type="match status" value="1"/>
</dbReference>
<dbReference type="PANTHER" id="PTHR43130">
    <property type="entry name" value="ARAC-FAMILY TRANSCRIPTIONAL REGULATOR"/>
    <property type="match status" value="1"/>
</dbReference>
<evidence type="ECO:0000313" key="5">
    <source>
        <dbReference type="EMBL" id="WND23493.1"/>
    </source>
</evidence>
<dbReference type="Gene3D" id="1.10.10.60">
    <property type="entry name" value="Homeodomain-like"/>
    <property type="match status" value="2"/>
</dbReference>
<dbReference type="InterPro" id="IPR029062">
    <property type="entry name" value="Class_I_gatase-like"/>
</dbReference>
<proteinExistence type="predicted"/>
<evidence type="ECO:0000313" key="6">
    <source>
        <dbReference type="Proteomes" id="UP001249394"/>
    </source>
</evidence>